<dbReference type="InterPro" id="IPR029044">
    <property type="entry name" value="Nucleotide-diphossugar_trans"/>
</dbReference>
<evidence type="ECO:0000313" key="2">
    <source>
        <dbReference type="Proteomes" id="UP000471381"/>
    </source>
</evidence>
<dbReference type="RefSeq" id="WP_163104880.1">
    <property type="nucleotide sequence ID" value="NZ_JAAAWO010000001.1"/>
</dbReference>
<comment type="caution">
    <text evidence="1">The sequence shown here is derived from an EMBL/GenBank/DDBJ whole genome shotgun (WGS) entry which is preliminary data.</text>
</comment>
<dbReference type="AlphaFoldDB" id="A0A6N9TFH2"/>
<sequence>MNLNDFKEKVSRKVQESRLNSVLKGYLHLEPIESDAGAEVTVMTQLYAKAIYMGIAAMHSLVEKLECSVNLEVIDDGSLTKQHHQILLNVFPGLTITKIRNIARHGCPSGGCWERLLRIQELTNDYYVIQVDTDILVINDIHEINDCITSNRAFISSSPDWPQPVGIDEIVEYASKSGSHNIQFESERQLAKIKSIELNRYVRGCAAFTGFPKGAELTGKLSKFSQEMESILGKRWLEWGTEQFACNTMIALCEELMVLPWPKYQNFCFPEFKPLIEDSSFSDEVSVIHFIGSNRFKYNVYLTYAKTLLKSLSKK</sequence>
<dbReference type="EMBL" id="JAAAWO010000001">
    <property type="protein sequence ID" value="NDW14289.1"/>
    <property type="molecule type" value="Genomic_DNA"/>
</dbReference>
<keyword evidence="2" id="KW-1185">Reference proteome</keyword>
<organism evidence="1 2">
    <name type="scientific">Alteromonas genovensis</name>
    <dbReference type="NCBI Taxonomy" id="471225"/>
    <lineage>
        <taxon>Bacteria</taxon>
        <taxon>Pseudomonadati</taxon>
        <taxon>Pseudomonadota</taxon>
        <taxon>Gammaproteobacteria</taxon>
        <taxon>Alteromonadales</taxon>
        <taxon>Alteromonadaceae</taxon>
        <taxon>Alteromonas/Salinimonas group</taxon>
        <taxon>Alteromonas</taxon>
    </lineage>
</organism>
<accession>A0A6N9TFH2</accession>
<protein>
    <submittedName>
        <fullName evidence="1">Uncharacterized protein</fullName>
    </submittedName>
</protein>
<proteinExistence type="predicted"/>
<gene>
    <name evidence="1" type="ORF">GTQ48_01905</name>
</gene>
<dbReference type="SUPFAM" id="SSF53448">
    <property type="entry name" value="Nucleotide-diphospho-sugar transferases"/>
    <property type="match status" value="1"/>
</dbReference>
<name>A0A6N9TFH2_9ALTE</name>
<evidence type="ECO:0000313" key="1">
    <source>
        <dbReference type="EMBL" id="NDW14289.1"/>
    </source>
</evidence>
<dbReference type="Proteomes" id="UP000471381">
    <property type="component" value="Unassembled WGS sequence"/>
</dbReference>
<reference evidence="1 2" key="1">
    <citation type="submission" date="2020-01" db="EMBL/GenBank/DDBJ databases">
        <title>Genomes of bacteria type strains.</title>
        <authorList>
            <person name="Chen J."/>
            <person name="Zhu S."/>
            <person name="Yang J."/>
        </authorList>
    </citation>
    <scope>NUCLEOTIDE SEQUENCE [LARGE SCALE GENOMIC DNA]</scope>
    <source>
        <strain evidence="1 2">LMG 24078</strain>
    </source>
</reference>